<protein>
    <submittedName>
        <fullName evidence="3">Uncharacterized protein</fullName>
    </submittedName>
</protein>
<dbReference type="InterPro" id="IPR021840">
    <property type="entry name" value="DUF3433"/>
</dbReference>
<dbReference type="PANTHER" id="PTHR37544:SF3">
    <property type="entry name" value="SPRAY"/>
    <property type="match status" value="1"/>
</dbReference>
<feature type="transmembrane region" description="Helical" evidence="2">
    <location>
        <begin position="620"/>
        <end position="646"/>
    </location>
</feature>
<gene>
    <name evidence="3" type="ORF">NPX13_g4295</name>
</gene>
<keyword evidence="2" id="KW-1133">Transmembrane helix</keyword>
<feature type="transmembrane region" description="Helical" evidence="2">
    <location>
        <begin position="21"/>
        <end position="46"/>
    </location>
</feature>
<feature type="transmembrane region" description="Helical" evidence="2">
    <location>
        <begin position="492"/>
        <end position="519"/>
    </location>
</feature>
<dbReference type="Proteomes" id="UP001148614">
    <property type="component" value="Unassembled WGS sequence"/>
</dbReference>
<feature type="region of interest" description="Disordered" evidence="1">
    <location>
        <begin position="582"/>
        <end position="614"/>
    </location>
</feature>
<keyword evidence="4" id="KW-1185">Reference proteome</keyword>
<evidence type="ECO:0000313" key="4">
    <source>
        <dbReference type="Proteomes" id="UP001148614"/>
    </source>
</evidence>
<accession>A0A9W8NGB6</accession>
<feature type="transmembrane region" description="Helical" evidence="2">
    <location>
        <begin position="131"/>
        <end position="156"/>
    </location>
</feature>
<feature type="transmembrane region" description="Helical" evidence="2">
    <location>
        <begin position="1242"/>
        <end position="1263"/>
    </location>
</feature>
<sequence length="1378" mass="152133">MADQSAQDATTSVWLPYTLRWPCFLAISVFACLLEIAVVVVHSISWRNAGLVTDNGSGILQVGSKFAPTLLATIYVFLASVLLDDVKRTEPFARLCSPDGAPADLSVSWTADAWWDALFNSFPNRRKKTSWALLCATLAFIFGFTIISPLSSSLIVSQTVIMNQKTQFRQLNIGPERPIKTQPVSETYYRTISSILRNVTTSAWISDKYAIVPFWPTSIDTAPLGPILFDTDQSWEATTLIFSTELICEPIRLINTSDTKVDGGDLSLLDGKNATISSQGEGCSINLQYGELGYFALFGGIVWATLNEAWGDSANVAMSGGNKCSQDEFYISAIPSAETFIVGEACKASYFVGRSIARVSLVNGQTLVHIDERQYYANREPMPQTIGNESTLQSAFLSSDWGVHLSASDITMYSQAGDTTRVVYEGPGNILGAVYDFSPDGMRADSAERRMNITQRIKQRFFGELVRDTFNEYQFDELTDTSGIIITSPRRLVVVSAVAITLEVILLIIIVLLSTTFVLTRPTRRPLGLSADPTPTMNIGKLLSDDDKTMRTFLGSTPGTKDDAKATLIGHQYRIEGGKLRLVSGKPTSNDTNTNSTHIGPRKDLSQSQKSKDEPDNPTIFGIWSLLLLIVLLTSVMISILTLYIYSLKHNLYQKAFVYTVSVSFGGVDLGDVNPASILTTLPFLALAMGPVPGYKGASISYRSSYLLWASFQAAKRKHWRDPPVTIAMSSLWSRQPGEISVTMQIPKTLDLRQVPILSTGQVSHSPRGLDRRSTGLANLFGNLRASWVYGAVVQLSLNGPEPSWSSQGWNFVPVDLTPTKNDGSTLLHTTKNASSSVDSWLTKVTLETEGIRGRLECSEYDFLDNTSLWLTEWRLPEGAKLNPQISHGYELSRNLYLGLYDPNTYYWYPSQEPESDLEDLDHRRTTLFSSDRRLQCCQNGTGDDISQASIGYWSPNLVNPQTYYPAISESWPANFTVKWIRGRAVEANLLKSRGAEEVRLIWTERPQITALNCMPVIETANASVTVDATNGRVLDFRLSSEPQGDEFAWTDDFLAYRTPDGYSYTETDVNMTTSHGILFTLGLLGAADLENFIGATFIGDVPGSEAFAISEAERLEEQTFNIRQSGLNVDYMSYAMLSLANNNHSALLDAEVLRSAAQKTFSTFFQHYVNNNVSLVSGGYVYQSSGERLPTDIGEPFEGNFPNKTTTTTTAGSDANDNGTAKMVNSVVSRPMEILSMSEPAAWICVFILGYLITTCILLTIASRNYNRLLLQEVNSIADVASLIAGSNRLLKAARERSLENLKHDDVFEAILDWFLTEQGDLRWGIEIVGKPDASGSPARSMRDSLEFMHSEGSDSDTEEDARWYETVVSEIMAVGR</sequence>
<dbReference type="Pfam" id="PF11915">
    <property type="entry name" value="DUF3433"/>
    <property type="match status" value="1"/>
</dbReference>
<dbReference type="PANTHER" id="PTHR37544">
    <property type="entry name" value="SPRAY-RELATED"/>
    <property type="match status" value="1"/>
</dbReference>
<feature type="transmembrane region" description="Helical" evidence="2">
    <location>
        <begin position="66"/>
        <end position="83"/>
    </location>
</feature>
<evidence type="ECO:0000256" key="2">
    <source>
        <dbReference type="SAM" id="Phobius"/>
    </source>
</evidence>
<proteinExistence type="predicted"/>
<feature type="compositionally biased region" description="Basic and acidic residues" evidence="1">
    <location>
        <begin position="601"/>
        <end position="614"/>
    </location>
</feature>
<evidence type="ECO:0000313" key="3">
    <source>
        <dbReference type="EMBL" id="KAJ3574639.1"/>
    </source>
</evidence>
<keyword evidence="2" id="KW-0472">Membrane</keyword>
<evidence type="ECO:0000256" key="1">
    <source>
        <dbReference type="SAM" id="MobiDB-lite"/>
    </source>
</evidence>
<reference evidence="3" key="1">
    <citation type="submission" date="2022-07" db="EMBL/GenBank/DDBJ databases">
        <title>Genome Sequence of Xylaria arbuscula.</title>
        <authorList>
            <person name="Buettner E."/>
        </authorList>
    </citation>
    <scope>NUCLEOTIDE SEQUENCE</scope>
    <source>
        <strain evidence="3">VT107</strain>
    </source>
</reference>
<name>A0A9W8NGB6_9PEZI</name>
<keyword evidence="2" id="KW-0812">Transmembrane</keyword>
<comment type="caution">
    <text evidence="3">The sequence shown here is derived from an EMBL/GenBank/DDBJ whole genome shotgun (WGS) entry which is preliminary data.</text>
</comment>
<organism evidence="3 4">
    <name type="scientific">Xylaria arbuscula</name>
    <dbReference type="NCBI Taxonomy" id="114810"/>
    <lineage>
        <taxon>Eukaryota</taxon>
        <taxon>Fungi</taxon>
        <taxon>Dikarya</taxon>
        <taxon>Ascomycota</taxon>
        <taxon>Pezizomycotina</taxon>
        <taxon>Sordariomycetes</taxon>
        <taxon>Xylariomycetidae</taxon>
        <taxon>Xylariales</taxon>
        <taxon>Xylariaceae</taxon>
        <taxon>Xylaria</taxon>
    </lineage>
</organism>
<feature type="compositionally biased region" description="Polar residues" evidence="1">
    <location>
        <begin position="586"/>
        <end position="598"/>
    </location>
</feature>
<dbReference type="EMBL" id="JANPWZ010000597">
    <property type="protein sequence ID" value="KAJ3574639.1"/>
    <property type="molecule type" value="Genomic_DNA"/>
</dbReference>